<dbReference type="PROSITE" id="PS50227">
    <property type="entry name" value="G_PROTEIN_RECEP_F2_3"/>
    <property type="match status" value="1"/>
</dbReference>
<dbReference type="InterPro" id="IPR017981">
    <property type="entry name" value="GPCR_2-like_7TM"/>
</dbReference>
<feature type="domain" description="Cadherin" evidence="27">
    <location>
        <begin position="670"/>
        <end position="774"/>
    </location>
</feature>
<dbReference type="Pfam" id="PF00002">
    <property type="entry name" value="7tm_2"/>
    <property type="match status" value="1"/>
</dbReference>
<dbReference type="GO" id="GO:0007476">
    <property type="term" value="P:imaginal disc-derived wing morphogenesis"/>
    <property type="evidence" value="ECO:0007669"/>
    <property type="project" value="UniProtKB-ARBA"/>
</dbReference>
<feature type="domain" description="Cadherin" evidence="27">
    <location>
        <begin position="775"/>
        <end position="877"/>
    </location>
</feature>
<dbReference type="Gene3D" id="2.60.220.50">
    <property type="match status" value="1"/>
</dbReference>
<feature type="disulfide bond" evidence="18">
    <location>
        <begin position="2076"/>
        <end position="2088"/>
    </location>
</feature>
<dbReference type="InterPro" id="IPR001879">
    <property type="entry name" value="GPCR_2_extracellular_dom"/>
</dbReference>
<feature type="domain" description="Cadherin" evidence="27">
    <location>
        <begin position="988"/>
        <end position="1093"/>
    </location>
</feature>
<dbReference type="FunFam" id="4.10.1240.10:FF:000021">
    <property type="entry name" value="Cadherin EGF LAG seven-pass G-type receptor"/>
    <property type="match status" value="1"/>
</dbReference>
<dbReference type="CDD" id="cd00055">
    <property type="entry name" value="EGF_Lam"/>
    <property type="match status" value="1"/>
</dbReference>
<feature type="domain" description="GAIN-B" evidence="24">
    <location>
        <begin position="2532"/>
        <end position="2706"/>
    </location>
</feature>
<dbReference type="InterPro" id="IPR015919">
    <property type="entry name" value="Cadherin-like_sf"/>
</dbReference>
<dbReference type="CDD" id="cd15441">
    <property type="entry name" value="7tmB2_CELSR_Adhesion_IV"/>
    <property type="match status" value="1"/>
</dbReference>
<evidence type="ECO:0000256" key="6">
    <source>
        <dbReference type="ARBA" id="ARBA00022737"/>
    </source>
</evidence>
<dbReference type="Gene3D" id="2.60.120.200">
    <property type="match status" value="2"/>
</dbReference>
<dbReference type="InterPro" id="IPR000742">
    <property type="entry name" value="EGF"/>
</dbReference>
<keyword evidence="3 17" id="KW-0245">EGF-like domain</keyword>
<feature type="disulfide bond" evidence="17">
    <location>
        <begin position="1971"/>
        <end position="1980"/>
    </location>
</feature>
<dbReference type="GO" id="GO:0005911">
    <property type="term" value="C:cell-cell junction"/>
    <property type="evidence" value="ECO:0007669"/>
    <property type="project" value="UniProtKB-ARBA"/>
</dbReference>
<keyword evidence="15 18" id="KW-0424">Laminin EGF-like domain</keyword>
<feature type="domain" description="G-protein coupled receptors family 2 profile 1" evidence="25">
    <location>
        <begin position="2108"/>
        <end position="2182"/>
    </location>
</feature>
<dbReference type="FunFam" id="1.20.1070.10:FF:000202">
    <property type="entry name" value="Cadherin EGF LAG seven-pass G-type receptor"/>
    <property type="match status" value="1"/>
</dbReference>
<feature type="domain" description="Cadherin" evidence="27">
    <location>
        <begin position="343"/>
        <end position="447"/>
    </location>
</feature>
<evidence type="ECO:0000256" key="4">
    <source>
        <dbReference type="ARBA" id="ARBA00022692"/>
    </source>
</evidence>
<dbReference type="CDD" id="cd00110">
    <property type="entry name" value="LamG"/>
    <property type="match status" value="2"/>
</dbReference>
<feature type="domain" description="Cadherin" evidence="27">
    <location>
        <begin position="448"/>
        <end position="564"/>
    </location>
</feature>
<dbReference type="GO" id="GO:0007424">
    <property type="term" value="P:open tracheal system development"/>
    <property type="evidence" value="ECO:0007669"/>
    <property type="project" value="UniProtKB-ARBA"/>
</dbReference>
<feature type="disulfide bond" evidence="17">
    <location>
        <begin position="1950"/>
        <end position="1960"/>
    </location>
</feature>
<dbReference type="OrthoDB" id="26203at2759"/>
<feature type="domain" description="EGF-like" evidence="22">
    <location>
        <begin position="1738"/>
        <end position="1774"/>
    </location>
</feature>
<dbReference type="GO" id="GO:0004930">
    <property type="term" value="F:G protein-coupled receptor activity"/>
    <property type="evidence" value="ECO:0007669"/>
    <property type="project" value="UniProtKB-KW"/>
</dbReference>
<dbReference type="GO" id="GO:0120035">
    <property type="term" value="P:regulation of plasma membrane bounded cell projection organization"/>
    <property type="evidence" value="ECO:0007669"/>
    <property type="project" value="UniProtKB-ARBA"/>
</dbReference>
<dbReference type="PROSITE" id="PS50221">
    <property type="entry name" value="GAIN_B"/>
    <property type="match status" value="1"/>
</dbReference>
<dbReference type="PROSITE" id="PS50026">
    <property type="entry name" value="EGF_3"/>
    <property type="match status" value="3"/>
</dbReference>
<keyword evidence="9" id="KW-0297">G-protein coupled receptor</keyword>
<dbReference type="SUPFAM" id="SSF57196">
    <property type="entry name" value="EGF/Laminin"/>
    <property type="match status" value="2"/>
</dbReference>
<dbReference type="SMART" id="SM00282">
    <property type="entry name" value="LamG"/>
    <property type="match status" value="2"/>
</dbReference>
<dbReference type="FunCoup" id="A0A7R8UB08">
    <property type="interactions" value="149"/>
</dbReference>
<dbReference type="PROSITE" id="PS00232">
    <property type="entry name" value="CADHERIN_1"/>
    <property type="match status" value="5"/>
</dbReference>
<keyword evidence="13" id="KW-0325">Glycoprotein</keyword>
<dbReference type="PROSITE" id="PS50268">
    <property type="entry name" value="CADHERIN_2"/>
    <property type="match status" value="8"/>
</dbReference>
<feature type="region of interest" description="Disordered" evidence="19">
    <location>
        <begin position="143"/>
        <end position="175"/>
    </location>
</feature>
<dbReference type="PROSITE" id="PS01186">
    <property type="entry name" value="EGF_2"/>
    <property type="match status" value="2"/>
</dbReference>
<dbReference type="PROSITE" id="PS50025">
    <property type="entry name" value="LAM_G_DOMAIN"/>
    <property type="match status" value="2"/>
</dbReference>
<evidence type="ECO:0000256" key="16">
    <source>
        <dbReference type="PROSITE-ProRule" id="PRU00043"/>
    </source>
</evidence>
<dbReference type="Pfam" id="PF16489">
    <property type="entry name" value="GAIN"/>
    <property type="match status" value="1"/>
</dbReference>
<dbReference type="Pfam" id="PF02210">
    <property type="entry name" value="Laminin_G_2"/>
    <property type="match status" value="2"/>
</dbReference>
<dbReference type="EMBL" id="LR899009">
    <property type="protein sequence ID" value="CAD7077405.1"/>
    <property type="molecule type" value="Genomic_DNA"/>
</dbReference>
<dbReference type="Gene3D" id="4.10.1240.10">
    <property type="entry name" value="GPCR, family 2, extracellular hormone receptor domain"/>
    <property type="match status" value="1"/>
</dbReference>
<dbReference type="CDD" id="cd11304">
    <property type="entry name" value="Cadherin_repeat"/>
    <property type="match status" value="8"/>
</dbReference>
<keyword evidence="4 20" id="KW-0812">Transmembrane</keyword>
<dbReference type="Pfam" id="PF23592">
    <property type="entry name" value="Cadherin_CELSR2_9th"/>
    <property type="match status" value="1"/>
</dbReference>
<feature type="domain" description="Cadherin" evidence="27">
    <location>
        <begin position="878"/>
        <end position="987"/>
    </location>
</feature>
<evidence type="ECO:0000313" key="29">
    <source>
        <dbReference type="Proteomes" id="UP000594454"/>
    </source>
</evidence>
<feature type="transmembrane region" description="Helical" evidence="20">
    <location>
        <begin position="2863"/>
        <end position="2883"/>
    </location>
</feature>
<dbReference type="GO" id="GO:0016318">
    <property type="term" value="P:ommatidial rotation"/>
    <property type="evidence" value="ECO:0007669"/>
    <property type="project" value="UniProtKB-ARBA"/>
</dbReference>
<evidence type="ECO:0000313" key="28">
    <source>
        <dbReference type="EMBL" id="CAD7077405.1"/>
    </source>
</evidence>
<dbReference type="Gene3D" id="1.20.1070.10">
    <property type="entry name" value="Rhodopsin 7-helix transmembrane proteins"/>
    <property type="match status" value="1"/>
</dbReference>
<dbReference type="GO" id="GO:0007156">
    <property type="term" value="P:homophilic cell adhesion via plasma membrane adhesion molecules"/>
    <property type="evidence" value="ECO:0007669"/>
    <property type="project" value="InterPro"/>
</dbReference>
<feature type="domain" description="Cadherin" evidence="27">
    <location>
        <begin position="565"/>
        <end position="669"/>
    </location>
</feature>
<keyword evidence="10 20" id="KW-0472">Membrane</keyword>
<keyword evidence="7 16" id="KW-0106">Calcium</keyword>
<dbReference type="FunFam" id="2.60.40.60:FF:000013">
    <property type="entry name" value="Cadherin EGF LAG seven-pass G-type receptor"/>
    <property type="match status" value="3"/>
</dbReference>
<dbReference type="FunFam" id="2.10.25.10:FF:000011">
    <property type="entry name" value="Cadherin EGF LAG seven-pass G-type receptor"/>
    <property type="match status" value="1"/>
</dbReference>
<dbReference type="InParanoid" id="A0A7R8UB08"/>
<dbReference type="GO" id="GO:0040008">
    <property type="term" value="P:regulation of growth"/>
    <property type="evidence" value="ECO:0007669"/>
    <property type="project" value="UniProtKB-ARBA"/>
</dbReference>
<evidence type="ECO:0000259" key="21">
    <source>
        <dbReference type="PROSITE" id="PS50025"/>
    </source>
</evidence>
<dbReference type="CDD" id="cd00054">
    <property type="entry name" value="EGF_CA"/>
    <property type="match status" value="2"/>
</dbReference>
<keyword evidence="2" id="KW-1003">Cell membrane</keyword>
<dbReference type="SMART" id="SM00181">
    <property type="entry name" value="EGF"/>
    <property type="match status" value="5"/>
</dbReference>
<feature type="transmembrane region" description="Helical" evidence="20">
    <location>
        <begin position="2823"/>
        <end position="2843"/>
    </location>
</feature>
<feature type="transmembrane region" description="Helical" evidence="20">
    <location>
        <begin position="2717"/>
        <end position="2740"/>
    </location>
</feature>
<feature type="region of interest" description="Disordered" evidence="19">
    <location>
        <begin position="3013"/>
        <end position="3108"/>
    </location>
</feature>
<dbReference type="Pfam" id="PF00008">
    <property type="entry name" value="EGF"/>
    <property type="match status" value="2"/>
</dbReference>
<dbReference type="GO" id="GO:0007411">
    <property type="term" value="P:axon guidance"/>
    <property type="evidence" value="ECO:0007669"/>
    <property type="project" value="UniProtKB-ARBA"/>
</dbReference>
<evidence type="ECO:0000259" key="23">
    <source>
        <dbReference type="PROSITE" id="PS50027"/>
    </source>
</evidence>
<dbReference type="Gene3D" id="2.60.40.60">
    <property type="entry name" value="Cadherins"/>
    <property type="match status" value="9"/>
</dbReference>
<dbReference type="PROSITE" id="PS00022">
    <property type="entry name" value="EGF_1"/>
    <property type="match status" value="3"/>
</dbReference>
<feature type="compositionally biased region" description="Low complexity" evidence="19">
    <location>
        <begin position="3015"/>
        <end position="3030"/>
    </location>
</feature>
<proteinExistence type="predicted"/>
<dbReference type="InterPro" id="IPR056286">
    <property type="entry name" value="Cadherin_CELSR1-3_9th"/>
</dbReference>
<keyword evidence="5" id="KW-0732">Signal</keyword>
<dbReference type="FunFam" id="2.60.40.60:FF:000256">
    <property type="entry name" value="Starry night, isoform B"/>
    <property type="match status" value="1"/>
</dbReference>
<dbReference type="PRINTS" id="PR00205">
    <property type="entry name" value="CADHERIN"/>
</dbReference>
<comment type="caution">
    <text evidence="17">Lacks conserved residue(s) required for the propagation of feature annotation.</text>
</comment>
<feature type="transmembrane region" description="Helical" evidence="20">
    <location>
        <begin position="2791"/>
        <end position="2811"/>
    </location>
</feature>
<evidence type="ECO:0000256" key="3">
    <source>
        <dbReference type="ARBA" id="ARBA00022536"/>
    </source>
</evidence>
<feature type="domain" description="EGF-like" evidence="22">
    <location>
        <begin position="1462"/>
        <end position="1498"/>
    </location>
</feature>
<dbReference type="FunFam" id="2.60.40.60:FF:000239">
    <property type="entry name" value="Starry night, isoform B"/>
    <property type="match status" value="1"/>
</dbReference>
<name>A0A7R8UB08_HERIL</name>
<dbReference type="PROSITE" id="PS50027">
    <property type="entry name" value="EGF_LAM_2"/>
    <property type="match status" value="1"/>
</dbReference>
<keyword evidence="14" id="KW-0807">Transducer</keyword>
<evidence type="ECO:0000259" key="27">
    <source>
        <dbReference type="PROSITE" id="PS50268"/>
    </source>
</evidence>
<feature type="domain" description="G-protein coupled receptors family 2 profile 2" evidence="26">
    <location>
        <begin position="2715"/>
        <end position="2956"/>
    </location>
</feature>
<evidence type="ECO:0000259" key="24">
    <source>
        <dbReference type="PROSITE" id="PS50221"/>
    </source>
</evidence>
<dbReference type="PROSITE" id="PS01248">
    <property type="entry name" value="EGF_LAM_1"/>
    <property type="match status" value="1"/>
</dbReference>
<dbReference type="InterPro" id="IPR002049">
    <property type="entry name" value="LE_dom"/>
</dbReference>
<dbReference type="InterPro" id="IPR001791">
    <property type="entry name" value="Laminin_G"/>
</dbReference>
<evidence type="ECO:0000256" key="17">
    <source>
        <dbReference type="PROSITE-ProRule" id="PRU00076"/>
    </source>
</evidence>
<dbReference type="GO" id="GO:0005509">
    <property type="term" value="F:calcium ion binding"/>
    <property type="evidence" value="ECO:0007669"/>
    <property type="project" value="UniProtKB-UniRule"/>
</dbReference>
<dbReference type="SMART" id="SM00179">
    <property type="entry name" value="EGF_CA"/>
    <property type="match status" value="2"/>
</dbReference>
<dbReference type="SMART" id="SM00008">
    <property type="entry name" value="HormR"/>
    <property type="match status" value="1"/>
</dbReference>
<dbReference type="PANTHER" id="PTHR24026">
    <property type="entry name" value="FAT ATYPICAL CADHERIN-RELATED"/>
    <property type="match status" value="1"/>
</dbReference>
<evidence type="ECO:0000259" key="25">
    <source>
        <dbReference type="PROSITE" id="PS50227"/>
    </source>
</evidence>
<evidence type="ECO:0000256" key="5">
    <source>
        <dbReference type="ARBA" id="ARBA00022729"/>
    </source>
</evidence>
<evidence type="ECO:0000256" key="8">
    <source>
        <dbReference type="ARBA" id="ARBA00022989"/>
    </source>
</evidence>
<dbReference type="FunFam" id="2.10.25.10:FF:000066">
    <property type="entry name" value="FAT atypical cadherin 4"/>
    <property type="match status" value="1"/>
</dbReference>
<dbReference type="InterPro" id="IPR057244">
    <property type="entry name" value="GAIN_B"/>
</dbReference>
<dbReference type="InterPro" id="IPR000832">
    <property type="entry name" value="GPCR_2_secretin-like"/>
</dbReference>
<evidence type="ECO:0000256" key="13">
    <source>
        <dbReference type="ARBA" id="ARBA00023180"/>
    </source>
</evidence>
<dbReference type="GO" id="GO:0005886">
    <property type="term" value="C:plasma membrane"/>
    <property type="evidence" value="ECO:0007669"/>
    <property type="project" value="UniProtKB-SubCell"/>
</dbReference>
<feature type="domain" description="EGF-like" evidence="22">
    <location>
        <begin position="1946"/>
        <end position="1981"/>
    </location>
</feature>
<dbReference type="PANTHER" id="PTHR24026:SF51">
    <property type="entry name" value="PROTOCADHERIN-LIKE WING POLARITY PROTEIN STAN"/>
    <property type="match status" value="1"/>
</dbReference>
<dbReference type="SMART" id="SM00180">
    <property type="entry name" value="EGF_Lam"/>
    <property type="match status" value="1"/>
</dbReference>
<dbReference type="InterPro" id="IPR046338">
    <property type="entry name" value="GAIN_dom_sf"/>
</dbReference>
<evidence type="ECO:0000256" key="9">
    <source>
        <dbReference type="ARBA" id="ARBA00023040"/>
    </source>
</evidence>
<dbReference type="InterPro" id="IPR020894">
    <property type="entry name" value="Cadherin_CS"/>
</dbReference>
<evidence type="ECO:0000256" key="14">
    <source>
        <dbReference type="ARBA" id="ARBA00023224"/>
    </source>
</evidence>
<dbReference type="SUPFAM" id="SSF49899">
    <property type="entry name" value="Concanavalin A-like lectins/glucanases"/>
    <property type="match status" value="2"/>
</dbReference>
<keyword evidence="11 17" id="KW-1015">Disulfide bond</keyword>
<evidence type="ECO:0000256" key="11">
    <source>
        <dbReference type="ARBA" id="ARBA00023157"/>
    </source>
</evidence>
<evidence type="ECO:0000256" key="12">
    <source>
        <dbReference type="ARBA" id="ARBA00023170"/>
    </source>
</evidence>
<dbReference type="Pfam" id="PF02793">
    <property type="entry name" value="HRM"/>
    <property type="match status" value="1"/>
</dbReference>
<dbReference type="GO" id="GO:0030855">
    <property type="term" value="P:epithelial cell differentiation"/>
    <property type="evidence" value="ECO:0007669"/>
    <property type="project" value="UniProtKB-ARBA"/>
</dbReference>
<feature type="domain" description="Laminin G" evidence="21">
    <location>
        <begin position="1538"/>
        <end position="1735"/>
    </location>
</feature>
<feature type="transmembrane region" description="Helical" evidence="20">
    <location>
        <begin position="2932"/>
        <end position="2955"/>
    </location>
</feature>
<evidence type="ECO:0000256" key="19">
    <source>
        <dbReference type="SAM" id="MobiDB-lite"/>
    </source>
</evidence>
<keyword evidence="12" id="KW-0675">Receptor</keyword>
<feature type="domain" description="Cadherin" evidence="27">
    <location>
        <begin position="1094"/>
        <end position="1200"/>
    </location>
</feature>
<dbReference type="SUPFAM" id="SSF49313">
    <property type="entry name" value="Cadherin-like"/>
    <property type="match status" value="9"/>
</dbReference>
<dbReference type="Proteomes" id="UP000594454">
    <property type="component" value="Chromosome 1"/>
</dbReference>
<dbReference type="FunFam" id="2.60.120.200:FF:000173">
    <property type="entry name" value="Cadherin EGF LAG seven-pass G-type receptor"/>
    <property type="match status" value="1"/>
</dbReference>
<dbReference type="GO" id="GO:0048056">
    <property type="term" value="P:R3/R4 cell differentiation"/>
    <property type="evidence" value="ECO:0007669"/>
    <property type="project" value="UniProtKB-ARBA"/>
</dbReference>
<feature type="disulfide bond" evidence="18">
    <location>
        <begin position="2078"/>
        <end position="2095"/>
    </location>
</feature>
<organism evidence="28 29">
    <name type="scientific">Hermetia illucens</name>
    <name type="common">Black soldier fly</name>
    <dbReference type="NCBI Taxonomy" id="343691"/>
    <lineage>
        <taxon>Eukaryota</taxon>
        <taxon>Metazoa</taxon>
        <taxon>Ecdysozoa</taxon>
        <taxon>Arthropoda</taxon>
        <taxon>Hexapoda</taxon>
        <taxon>Insecta</taxon>
        <taxon>Pterygota</taxon>
        <taxon>Neoptera</taxon>
        <taxon>Endopterygota</taxon>
        <taxon>Diptera</taxon>
        <taxon>Brachycera</taxon>
        <taxon>Stratiomyomorpha</taxon>
        <taxon>Stratiomyidae</taxon>
        <taxon>Hermetiinae</taxon>
        <taxon>Hermetia</taxon>
    </lineage>
</organism>
<dbReference type="Pfam" id="PF00053">
    <property type="entry name" value="EGF_laminin"/>
    <property type="match status" value="1"/>
</dbReference>
<evidence type="ECO:0008006" key="30">
    <source>
        <dbReference type="Google" id="ProtNLM"/>
    </source>
</evidence>
<feature type="disulfide bond" evidence="18">
    <location>
        <begin position="2097"/>
        <end position="2106"/>
    </location>
</feature>
<dbReference type="InterPro" id="IPR001881">
    <property type="entry name" value="EGF-like_Ca-bd_dom"/>
</dbReference>
<feature type="region of interest" description="Disordered" evidence="19">
    <location>
        <begin position="2577"/>
        <end position="2598"/>
    </location>
</feature>
<dbReference type="SMART" id="SM00112">
    <property type="entry name" value="CA"/>
    <property type="match status" value="8"/>
</dbReference>
<feature type="compositionally biased region" description="Basic and acidic residues" evidence="19">
    <location>
        <begin position="3064"/>
        <end position="3087"/>
    </location>
</feature>
<protein>
    <recommendedName>
        <fullName evidence="30">Protocadherin-like wing polarity protein stan</fullName>
    </recommendedName>
</protein>
<dbReference type="OMA" id="TEVYTVI"/>
<sequence length="3430" mass="383611">MKRTRGAWIKSIGFIFIFLILNLTKLSSSYLILVNESDEPGTVIFNASVYKLGSERHYKLDSFRSAYFVHNLVQVNHKTGQVSLKKSLKCDGIHYPNVFTFYVDSTTNQLRSVNYYSLPLRIYVTGEHCKDDDSNQVEGVLYEEHDSSPSTRRRARASSYAERPSKKSNNSLAASSYNFHNERSQKILSIRGKRHSNFLHKHSQNLRSISHAKQWVSETLASYAIYTTDKWNKICLKQSQLVNNLNAFLPRTVIQYCRVRFLDASDIRVKIESKNHDLVASDNVCISEPMWKVIVTFNIQCTRNDIIDSDHRLKIIYHHQEFNDTDIARRVRRELRNQSPYFEQALYVASVLEERPPGVVVATVRARDPEDSPVVYSMTSLLDSRSQSLFKLDSHSGVVSTSTSLDRELMEVHYFRIVATDDSFPPRSGTTTLQVNVLDCNDHSPVFEADQFDASIREGSTVGSTVLTVRATDQDTGKNAEIEYVIESISGGGLTSKEQDAQTFGIDSRRGVITTKTTLDREETDVYTIIVVAMDSPKVQAERKSATATVVVKVLDDNDNYPQFSERAYSVQIKEDEWENKVVAHIKATDADEGNNAAIRYAIIGGNTQSQFSIDSMTGDVSLVKPLDYETNQNFRLVIRAQDGGNPSRSNTTQLLVNVIDVNDNAPRFYVSQYQESVLESVPVGYNIVRLQAYDADQGANAEIQYSISERDENFPLTVDSKSGWIQTTRQLDREEQSRYAFQVLATDGGTPPKSASASVIIIIQDVNDNDPVFQPKYYEAAISEDVAPGSSVTTVTATDPDEDSRLHYDIISGNTRGRFAINVQNGKGVITVAQPLDYKQERRFLLTVSATDNGGRMDTANVNVNITDANNFAPVFDNSPYSATVFEDSPIGTTVLIVSATDNDVGINAQITYSLQDESINGFSQSTPFAVNSKTGAITTIAALDREKISAYLLTVKATDGGQPSFSDTTDIEIAVTDVNDNAPVFNVPLYQASISEDALIGTSVIQICAEDADSGLNGRLKYSLSEKDVEDGSFIIDPTSGTIRTNKALDRESVAVYHLIAIATDKGTPAMSGSVEVQVKLEDVNDSPPSFSADKLTMYIKENSPIGSVIGNIEAHDPDEGVNAIIQYSIIGGDDSNSFSLVSRPGSEGAQLLTMTELDYESTKKRFELVIRAASPPLRSDVHVEVLVTDVNDNAPVLKDFQVIFNNFRDHFPVGEIGRVPAFDADVTDQLTFRVLSGNNADLIRLNTSSGGITLSPQLNTNVPRQAYMEISVTDGINEAKATMQLIVRLITEEMLFNSVTVRLNEMTEEAFLSPLLNFFLDGLSAIIPCPKENIFLFSIQEDQHVTSRILNVSFSAMRPDLTSEEYYTANYLQERVYLNRAILARLATVDVLPFDDNLCVREPCLNFEQCSTVLKFGNASTFIHSDTVLFRPIYPVNTFVCHCPDGFTGSKEHYLCDTEVDLCYSTPCQNNGRCIRREGGYTCVCEQGYFGATCEMFVGDLKPCETDLCRDGRSCLLSDDVIDQDYLSYTPTCELKSRSFARNSFATFESLRSRYRFNIKLRFSTLEENGLIFYNGRYNELHDFIALEIIDGHMSFSFSLGAAQKSVRVFQAKTISDGMWHTVEVVYFNRTATVIIDDCDRALGLKGNLGPKWDCANQTTLVLDRKCSSATEPCHRFLDLTGPFQLGGLPKLPVNFPIKTRDFVGCISDLYIDHRLIDLNSFISDNGTMAGCPQKALYCISEPCFNGGTCHEGWNGHICSCPEGYTGNACQEIASIPWRFSENSILSFNPLLRPIQLPWLIGLSIRTWQKDAFLMQIQVGQNSSVVLALKSGALYFTYENESPLLSVIDLADGKWHRIDITWVGSDIKLSIDYDQRIGIYPISKKIQGQYVGKIVLGNIDKTMAGAEEFYGYEGCIQDIRVGGVQSVLNWPSVRENVEDGCSSKGRCPKTCPKHSLCVESWDEAHCECSAGYVGPDCIPTCALNPCMSGVCHADQALPKFYHCECNTTSHFGEYCENVIELPCPAGWWGEKGCGPCKCNVRQGYNADCNKTTGQCYCKNNHYQPVNETSCLPCDCYAVGSFGSGCNHLTGQCVCREGVIGRRCDSCSNPYAEVTLTGCEVVYDACPRSFSEGVWWDRTLLGQTAIQDCPGTAKGKGSRVCDIEMGRWQFPDMFNCTSEPFIELRKQLSQLENKELELNAFLSTKLARDLKSACQIVAGAENPTKPFATIRTIDSLYSYYDKNDAKHPKEEDTEISFLSDEVKFSHNRLYGADILIIEGLLHEIINFEFTQRGLNLSHSQDKDFVDNMVFSASEILNREYKNEWDRINDLVDRGPQDLVEAFTKYMTTLAQSQHDTYTKPFEVVHKNMAFGLDIVTPESLFGYNTGEHDEPNKQKIVSTNKLITEKVIVPDTSAFFQYSAKGKHSISFPKYDNYIQDKTKFDKHTKVLIPLNLLGIKVPGGSEFKLESSDYRAIISYTQYRDAGTLFPEIYDGTISRRWGVEVQIASAIFSLVILTPASIEDYTAIYKKDNKRKEQNMTTLDSMTNGKKSPMHENSNEKIEIMPHVVAFDEQSPNDVNKGGNDFPSANIPKNQNDSHNIYRRSVNRETNQSADDNLSYKTLESHTLLYPVRLQMLTNINRLKFGPRLNPQCIRWNKLTGSWTRLGCQTEIPNYKLNSMDQDIYINCTCTQISTYAVLVDVVDFEDIPEPSLYVQIAMYSSFLLALPILAIVLIALIILRGTQTNSNNIHQNIVLCIFFAELLFFIGMQARKTMVDNEFLCKLVAILLHYTWLAAFVWMTIDCIHLYRMLTEMRDINHGPMGFYFSLGYGAPAIIVGLAVGVRAHEYGNSLFCWLSVYEPVVWWLVGPISGMSIINLFILFMCIKSAFTLKDHILGFGNLRTLLLLSVISLPLMGIVWVLTVLAASENSQLLILMLCIAVLVHAIFCIVGYCVVNQRVRDNLRTTFLQCMGKKVPLVDSSNVVENRAHTMISTAHGNSFLSAAYDGNKRNIGISASSTTSRSTAKTSSSPYRSEDHLRHTSTSTSNYNSANEYMGYIPGYPTRTEKEGRREQRKASESGSETDARSLELASSHSSDDEESRVGRENAIHRNIGVSTTHYLPNITEHVQATTPPELNIVQSPQLFPNVNKSAYVSQWSNHVSSLYRPSQPNAERWSQETASDNDILSYKVSRSSSNMLPNPDVTDVSHLDRYENKMYMQPSLLENTEFAQGGINSSDCNTIGSHGKMGYDQISRSQTLRRNCYDPESRLGYPYAFDQPKHDDPLFPNMDHIDHRLAKPSFLIKDRNPNDILCLRENYHFKQPEMGLQNVPPILENECHESQEKHLDCNSERISEGSDKFGYHFPFTAEEDHLHNGACRTSFANVGFDPEDCNVLSQLSPGQGSCLPSPVLHSTLANSGDNVNIEDDETTV</sequence>
<dbReference type="InterPro" id="IPR036445">
    <property type="entry name" value="GPCR_2_extracell_dom_sf"/>
</dbReference>
<feature type="transmembrane region" description="Helical" evidence="20">
    <location>
        <begin position="12"/>
        <end position="33"/>
    </location>
</feature>
<feature type="transmembrane region" description="Helical" evidence="20">
    <location>
        <begin position="2752"/>
        <end position="2771"/>
    </location>
</feature>
<evidence type="ECO:0000259" key="22">
    <source>
        <dbReference type="PROSITE" id="PS50026"/>
    </source>
</evidence>
<evidence type="ECO:0000256" key="1">
    <source>
        <dbReference type="ARBA" id="ARBA00004651"/>
    </source>
</evidence>
<feature type="domain" description="Laminin EGF-like" evidence="23">
    <location>
        <begin position="2076"/>
        <end position="2123"/>
    </location>
</feature>
<comment type="subcellular location">
    <subcellularLocation>
        <location evidence="1">Cell membrane</location>
        <topology evidence="1">Multi-pass membrane protein</topology>
    </subcellularLocation>
</comment>
<reference evidence="28 29" key="1">
    <citation type="submission" date="2020-11" db="EMBL/GenBank/DDBJ databases">
        <authorList>
            <person name="Wallbank WR R."/>
            <person name="Pardo Diaz C."/>
            <person name="Kozak K."/>
            <person name="Martin S."/>
            <person name="Jiggins C."/>
            <person name="Moest M."/>
            <person name="Warren A I."/>
            <person name="Generalovic N T."/>
            <person name="Byers J.R.P. K."/>
            <person name="Montejo-Kovacevich G."/>
            <person name="Yen C E."/>
        </authorList>
    </citation>
    <scope>NUCLEOTIDE SEQUENCE [LARGE SCALE GENOMIC DNA]</scope>
</reference>
<evidence type="ECO:0000259" key="26">
    <source>
        <dbReference type="PROSITE" id="PS50261"/>
    </source>
</evidence>
<dbReference type="InterPro" id="IPR002126">
    <property type="entry name" value="Cadherin-like_dom"/>
</dbReference>
<dbReference type="PROSITE" id="PS50261">
    <property type="entry name" value="G_PROTEIN_RECEP_F2_4"/>
    <property type="match status" value="1"/>
</dbReference>
<dbReference type="FunFam" id="2.10.25.10:FF:000012">
    <property type="entry name" value="Delta-like protein"/>
    <property type="match status" value="1"/>
</dbReference>
<dbReference type="PRINTS" id="PR00249">
    <property type="entry name" value="GPCRSECRETIN"/>
</dbReference>
<feature type="disulfide bond" evidence="17">
    <location>
        <begin position="1488"/>
        <end position="1497"/>
    </location>
</feature>
<evidence type="ECO:0000256" key="10">
    <source>
        <dbReference type="ARBA" id="ARBA00023136"/>
    </source>
</evidence>
<evidence type="ECO:0000256" key="15">
    <source>
        <dbReference type="ARBA" id="ARBA00023292"/>
    </source>
</evidence>
<keyword evidence="6" id="KW-0677">Repeat</keyword>
<evidence type="ECO:0000256" key="18">
    <source>
        <dbReference type="PROSITE-ProRule" id="PRU00460"/>
    </source>
</evidence>
<keyword evidence="8 20" id="KW-1133">Transmembrane helix</keyword>
<feature type="disulfide bond" evidence="17">
    <location>
        <begin position="1764"/>
        <end position="1773"/>
    </location>
</feature>
<dbReference type="FunFam" id="2.60.40.60:FF:000010">
    <property type="entry name" value="Cadherin EGF LAG seven-pass G-type receptor 3"/>
    <property type="match status" value="1"/>
</dbReference>
<feature type="transmembrane region" description="Helical" evidence="20">
    <location>
        <begin position="2904"/>
        <end position="2926"/>
    </location>
</feature>
<dbReference type="Gene3D" id="2.10.25.10">
    <property type="entry name" value="Laminin"/>
    <property type="match status" value="2"/>
</dbReference>
<dbReference type="InterPro" id="IPR032471">
    <property type="entry name" value="AGRL2-4_GAIN_subdom_A"/>
</dbReference>
<feature type="compositionally biased region" description="Low complexity" evidence="19">
    <location>
        <begin position="157"/>
        <end position="175"/>
    </location>
</feature>
<evidence type="ECO:0000256" key="7">
    <source>
        <dbReference type="ARBA" id="ARBA00022837"/>
    </source>
</evidence>
<dbReference type="FunFam" id="2.60.40.60:FF:000029">
    <property type="entry name" value="Cadherin EGF LAG seven-pass G-type receptor 3"/>
    <property type="match status" value="1"/>
</dbReference>
<dbReference type="FunFam" id="2.60.40.60:FF:000249">
    <property type="entry name" value="Starry night"/>
    <property type="match status" value="1"/>
</dbReference>
<accession>A0A7R8UB08</accession>
<dbReference type="Gene3D" id="2.170.300.10">
    <property type="entry name" value="Tie2 ligand-binding domain superfamily"/>
    <property type="match status" value="1"/>
</dbReference>
<dbReference type="InterPro" id="IPR013320">
    <property type="entry name" value="ConA-like_dom_sf"/>
</dbReference>
<dbReference type="Pfam" id="PF00028">
    <property type="entry name" value="Cadherin"/>
    <property type="match status" value="8"/>
</dbReference>
<evidence type="ECO:0000256" key="2">
    <source>
        <dbReference type="ARBA" id="ARBA00022475"/>
    </source>
</evidence>
<gene>
    <name evidence="28" type="ORF">HERILL_LOCUS755</name>
</gene>
<dbReference type="GO" id="GO:0007166">
    <property type="term" value="P:cell surface receptor signaling pathway"/>
    <property type="evidence" value="ECO:0007669"/>
    <property type="project" value="InterPro"/>
</dbReference>
<evidence type="ECO:0000256" key="20">
    <source>
        <dbReference type="SAM" id="Phobius"/>
    </source>
</evidence>
<keyword evidence="29" id="KW-1185">Reference proteome</keyword>
<feature type="domain" description="Laminin G" evidence="21">
    <location>
        <begin position="1778"/>
        <end position="1944"/>
    </location>
</feature>
<dbReference type="GO" id="GO:0050769">
    <property type="term" value="P:positive regulation of neurogenesis"/>
    <property type="evidence" value="ECO:0007669"/>
    <property type="project" value="UniProtKB-ARBA"/>
</dbReference>